<comment type="subcellular location">
    <subcellularLocation>
        <location evidence="2">Cell outer membrane</location>
        <topology evidence="2">Lipid-anchor</topology>
    </subcellularLocation>
</comment>
<dbReference type="EMBL" id="JAVDWO010000001">
    <property type="protein sequence ID" value="MDR7191333.1"/>
    <property type="molecule type" value="Genomic_DNA"/>
</dbReference>
<protein>
    <submittedName>
        <fullName evidence="3">NodT family efflux transporter outer membrane factor (OMF) lipoprotein</fullName>
    </submittedName>
</protein>
<keyword evidence="2" id="KW-0732">Signal</keyword>
<evidence type="ECO:0000313" key="3">
    <source>
        <dbReference type="EMBL" id="MDR7191333.1"/>
    </source>
</evidence>
<comment type="caution">
    <text evidence="3">The sequence shown here is derived from an EMBL/GenBank/DDBJ whole genome shotgun (WGS) entry which is preliminary data.</text>
</comment>
<organism evidence="3 4">
    <name type="scientific">Luteimonas terrae</name>
    <dbReference type="NCBI Taxonomy" id="1530191"/>
    <lineage>
        <taxon>Bacteria</taxon>
        <taxon>Pseudomonadati</taxon>
        <taxon>Pseudomonadota</taxon>
        <taxon>Gammaproteobacteria</taxon>
        <taxon>Lysobacterales</taxon>
        <taxon>Lysobacteraceae</taxon>
        <taxon>Luteimonas</taxon>
    </lineage>
</organism>
<keyword evidence="4" id="KW-1185">Reference proteome</keyword>
<keyword evidence="2" id="KW-0564">Palmitate</keyword>
<name>A0ABU1XRF0_9GAMM</name>
<feature type="chain" id="PRO_5044995628" evidence="2">
    <location>
        <begin position="17"/>
        <end position="503"/>
    </location>
</feature>
<keyword evidence="2" id="KW-0812">Transmembrane</keyword>
<dbReference type="SUPFAM" id="SSF56954">
    <property type="entry name" value="Outer membrane efflux proteins (OEP)"/>
    <property type="match status" value="1"/>
</dbReference>
<keyword evidence="2 3" id="KW-0449">Lipoprotein</keyword>
<dbReference type="Gene3D" id="2.20.200.10">
    <property type="entry name" value="Outer membrane efflux proteins (OEP)"/>
    <property type="match status" value="1"/>
</dbReference>
<dbReference type="PROSITE" id="PS51257">
    <property type="entry name" value="PROKAR_LIPOPROTEIN"/>
    <property type="match status" value="1"/>
</dbReference>
<dbReference type="Pfam" id="PF02321">
    <property type="entry name" value="OEP"/>
    <property type="match status" value="2"/>
</dbReference>
<dbReference type="NCBIfam" id="TIGR01845">
    <property type="entry name" value="outer_NodT"/>
    <property type="match status" value="1"/>
</dbReference>
<evidence type="ECO:0000256" key="2">
    <source>
        <dbReference type="RuleBase" id="RU362097"/>
    </source>
</evidence>
<sequence length="503" mass="53698">MIIRRLTMLAAALTLAACSTPPVRERPPLPATYYTPAGDVAQPADPAALARWWRQFDDPLLAELVETALVRNLDQQAALAELRIARAQLRQSRSALLPRLDLGGQASRQIINTDALADTPLADEFDVGGDVNFDTWQLALQAEWEVDLFGANRLRRDGAGRQVQSAEAQLVAVRLAVASNLAQGYVQARALLAQRALLDEGVRIAREAERIADGRFRLGEVTRLDIEAAGAQRAALEAQRGDIDAGLAEAAFALDTLIDQPHGTVLQRLGAGTRVPTADVEIPRGQPLDLLRRRPDVIAAVAGLDAAELAALASRRDLFPKLGVSAALGRSGVGIGDLSGASDLRSLAAQLGFPWLDFGASRAAIDLADAQADAGFVQVRQALATALQDVETASAQLAARRAQRAARAEALARAQRTHDMARRTYDVGLANLADLLDAERALLDARQQSLDTDRAFALAQIALYTALGGGWSVPHDAVPGDAVRSTVDDVPDRIREASVPRDD</sequence>
<dbReference type="PANTHER" id="PTHR30203:SF32">
    <property type="entry name" value="CATION EFFLUX SYSTEM PROTEIN CUSC"/>
    <property type="match status" value="1"/>
</dbReference>
<dbReference type="InterPro" id="IPR010131">
    <property type="entry name" value="MdtP/NodT-like"/>
</dbReference>
<comment type="similarity">
    <text evidence="1 2">Belongs to the outer membrane factor (OMF) (TC 1.B.17) family.</text>
</comment>
<gene>
    <name evidence="3" type="ORF">J2W68_000035</name>
</gene>
<keyword evidence="2" id="KW-0472">Membrane</keyword>
<dbReference type="Gene3D" id="1.20.1600.10">
    <property type="entry name" value="Outer membrane efflux proteins (OEP)"/>
    <property type="match status" value="1"/>
</dbReference>
<keyword evidence="2" id="KW-1134">Transmembrane beta strand</keyword>
<reference evidence="3 4" key="1">
    <citation type="submission" date="2023-07" db="EMBL/GenBank/DDBJ databases">
        <title>Sorghum-associated microbial communities from plants grown in Nebraska, USA.</title>
        <authorList>
            <person name="Schachtman D."/>
        </authorList>
    </citation>
    <scope>NUCLEOTIDE SEQUENCE [LARGE SCALE GENOMIC DNA]</scope>
    <source>
        <strain evidence="3 4">4099</strain>
    </source>
</reference>
<proteinExistence type="inferred from homology"/>
<evidence type="ECO:0000256" key="1">
    <source>
        <dbReference type="ARBA" id="ARBA00007613"/>
    </source>
</evidence>
<dbReference type="Proteomes" id="UP001256588">
    <property type="component" value="Unassembled WGS sequence"/>
</dbReference>
<evidence type="ECO:0000313" key="4">
    <source>
        <dbReference type="Proteomes" id="UP001256588"/>
    </source>
</evidence>
<dbReference type="InterPro" id="IPR003423">
    <property type="entry name" value="OMP_efflux"/>
</dbReference>
<dbReference type="RefSeq" id="WP_310231416.1">
    <property type="nucleotide sequence ID" value="NZ_JAVDWO010000001.1"/>
</dbReference>
<accession>A0ABU1XRF0</accession>
<dbReference type="PANTHER" id="PTHR30203">
    <property type="entry name" value="OUTER MEMBRANE CATION EFFLUX PROTEIN"/>
    <property type="match status" value="1"/>
</dbReference>
<feature type="signal peptide" evidence="2">
    <location>
        <begin position="1"/>
        <end position="16"/>
    </location>
</feature>